<reference evidence="5 6" key="1">
    <citation type="submission" date="2019-10" db="EMBL/GenBank/DDBJ databases">
        <title>Georgenia wutianyii sp. nov. and Georgenia yuyongxinii sp. nov. isolated from plateau pika (Ochotona curzoniae) in the Qinghai-Tibet plateau of China.</title>
        <authorList>
            <person name="Tian Z."/>
        </authorList>
    </citation>
    <scope>NUCLEOTIDE SEQUENCE [LARGE SCALE GENOMIC DNA]</scope>
    <source>
        <strain evidence="5 6">JCM 19765</strain>
    </source>
</reference>
<dbReference type="InterPro" id="IPR001647">
    <property type="entry name" value="HTH_TetR"/>
</dbReference>
<protein>
    <submittedName>
        <fullName evidence="5">TetR family transcriptional regulator</fullName>
    </submittedName>
</protein>
<dbReference type="GO" id="GO:0003677">
    <property type="term" value="F:DNA binding"/>
    <property type="evidence" value="ECO:0007669"/>
    <property type="project" value="UniProtKB-UniRule"/>
</dbReference>
<dbReference type="Pfam" id="PF00440">
    <property type="entry name" value="TetR_N"/>
    <property type="match status" value="1"/>
</dbReference>
<keyword evidence="1 2" id="KW-0238">DNA-binding</keyword>
<feature type="region of interest" description="Disordered" evidence="3">
    <location>
        <begin position="216"/>
        <end position="235"/>
    </location>
</feature>
<dbReference type="OrthoDB" id="3403733at2"/>
<feature type="DNA-binding region" description="H-T-H motif" evidence="2">
    <location>
        <begin position="34"/>
        <end position="53"/>
    </location>
</feature>
<dbReference type="EMBL" id="WHPC01000008">
    <property type="protein sequence ID" value="MPV36252.1"/>
    <property type="molecule type" value="Genomic_DNA"/>
</dbReference>
<evidence type="ECO:0000313" key="5">
    <source>
        <dbReference type="EMBL" id="MPV36252.1"/>
    </source>
</evidence>
<gene>
    <name evidence="5" type="ORF">GB881_04175</name>
</gene>
<dbReference type="RefSeq" id="WP_152195777.1">
    <property type="nucleotide sequence ID" value="NZ_VUKD01000004.1"/>
</dbReference>
<organism evidence="5 6">
    <name type="scientific">Georgenia subflava</name>
    <dbReference type="NCBI Taxonomy" id="1622177"/>
    <lineage>
        <taxon>Bacteria</taxon>
        <taxon>Bacillati</taxon>
        <taxon>Actinomycetota</taxon>
        <taxon>Actinomycetes</taxon>
        <taxon>Micrococcales</taxon>
        <taxon>Bogoriellaceae</taxon>
        <taxon>Georgenia</taxon>
    </lineage>
</organism>
<dbReference type="InterPro" id="IPR041484">
    <property type="entry name" value="TetR_C_25"/>
</dbReference>
<evidence type="ECO:0000259" key="4">
    <source>
        <dbReference type="PROSITE" id="PS50977"/>
    </source>
</evidence>
<name>A0A6N7ECV5_9MICO</name>
<accession>A0A6N7ECV5</accession>
<evidence type="ECO:0000313" key="6">
    <source>
        <dbReference type="Proteomes" id="UP000437709"/>
    </source>
</evidence>
<dbReference type="AlphaFoldDB" id="A0A6N7ECV5"/>
<feature type="domain" description="HTH tetR-type" evidence="4">
    <location>
        <begin position="12"/>
        <end position="71"/>
    </location>
</feature>
<dbReference type="PROSITE" id="PS50977">
    <property type="entry name" value="HTH_TETR_2"/>
    <property type="match status" value="1"/>
</dbReference>
<feature type="compositionally biased region" description="Low complexity" evidence="3">
    <location>
        <begin position="216"/>
        <end position="228"/>
    </location>
</feature>
<dbReference type="Proteomes" id="UP000437709">
    <property type="component" value="Unassembled WGS sequence"/>
</dbReference>
<dbReference type="InterPro" id="IPR009057">
    <property type="entry name" value="Homeodomain-like_sf"/>
</dbReference>
<dbReference type="Pfam" id="PF17933">
    <property type="entry name" value="TetR_C_25"/>
    <property type="match status" value="1"/>
</dbReference>
<evidence type="ECO:0000256" key="1">
    <source>
        <dbReference type="ARBA" id="ARBA00023125"/>
    </source>
</evidence>
<evidence type="ECO:0000256" key="3">
    <source>
        <dbReference type="SAM" id="MobiDB-lite"/>
    </source>
</evidence>
<proteinExistence type="predicted"/>
<comment type="caution">
    <text evidence="5">The sequence shown here is derived from an EMBL/GenBank/DDBJ whole genome shotgun (WGS) entry which is preliminary data.</text>
</comment>
<dbReference type="Gene3D" id="1.10.357.10">
    <property type="entry name" value="Tetracycline Repressor, domain 2"/>
    <property type="match status" value="1"/>
</dbReference>
<evidence type="ECO:0000256" key="2">
    <source>
        <dbReference type="PROSITE-ProRule" id="PRU00335"/>
    </source>
</evidence>
<keyword evidence="6" id="KW-1185">Reference proteome</keyword>
<dbReference type="SUPFAM" id="SSF46689">
    <property type="entry name" value="Homeodomain-like"/>
    <property type="match status" value="1"/>
</dbReference>
<sequence length="235" mass="24732">MHSTTRAGSTDLTARARIRDAAVRRFAMDGMSAPLRAVAADAGVSAGLILHHFGSRTGLREACDEHVLAQIRQDKASVLGTPGNTGALLAQLARIEGYAPFVGYVLRCLQAGGAVSAQFIDHIVADAVGYLHDAEEAGTVRPSRYPEARARVLAEQSLGALLLQLPAQQDHLDLDELPVWLAAYSERIIPPLLEMYTEPLLTDSTLLDSYLAARPAGAPAGASGPAAATDGSRAD</sequence>